<dbReference type="Proteomes" id="UP000234456">
    <property type="component" value="Unassembled WGS sequence"/>
</dbReference>
<reference evidence="2 3" key="1">
    <citation type="submission" date="2017-12" db="EMBL/GenBank/DDBJ databases">
        <title>Draft genome sequence of Ralstonia pickettii 52.</title>
        <authorList>
            <person name="Zheng B."/>
        </authorList>
    </citation>
    <scope>NUCLEOTIDE SEQUENCE [LARGE SCALE GENOMIC DNA]</scope>
    <source>
        <strain evidence="2 3">52</strain>
    </source>
</reference>
<organism evidence="2 3">
    <name type="scientific">Ralstonia pickettii</name>
    <name type="common">Burkholderia pickettii</name>
    <dbReference type="NCBI Taxonomy" id="329"/>
    <lineage>
        <taxon>Bacteria</taxon>
        <taxon>Pseudomonadati</taxon>
        <taxon>Pseudomonadota</taxon>
        <taxon>Betaproteobacteria</taxon>
        <taxon>Burkholderiales</taxon>
        <taxon>Burkholderiaceae</taxon>
        <taxon>Ralstonia</taxon>
    </lineage>
</organism>
<name>A0A2N4TXS2_RALPI</name>
<dbReference type="RefSeq" id="WP_102064889.1">
    <property type="nucleotide sequence ID" value="NZ_PKQE01000001.1"/>
</dbReference>
<protein>
    <submittedName>
        <fullName evidence="2">Uncharacterized protein</fullName>
    </submittedName>
</protein>
<sequence>MQLFADVTAPAGAPACFAAASVFSHDSIVCQACASFGECSSASVKTLEAIRQTINVEDLLRRHENARRRLAKQPAAPQVQAAEPKLEPAQAVEAQDDEVVPARPAKPALPPQVERKTKVEKVALVVTATDEEILRQLPVKAREHAERFCRAGLIDAMRKDLQAGRNTFAQSKPEFMRVICDRLIAGGASKSDLRASLMQQLNWSEGTASSHVSMAVPILLRFNIATESAGNIVLVPCV</sequence>
<dbReference type="EMBL" id="PKQE01000001">
    <property type="protein sequence ID" value="PLC44478.1"/>
    <property type="molecule type" value="Genomic_DNA"/>
</dbReference>
<gene>
    <name evidence="2" type="ORF">C0Q88_07305</name>
</gene>
<evidence type="ECO:0000313" key="3">
    <source>
        <dbReference type="Proteomes" id="UP000234456"/>
    </source>
</evidence>
<feature type="compositionally biased region" description="Low complexity" evidence="1">
    <location>
        <begin position="72"/>
        <end position="83"/>
    </location>
</feature>
<proteinExistence type="predicted"/>
<dbReference type="AlphaFoldDB" id="A0A2N4TXS2"/>
<accession>A0A2N4TXS2</accession>
<comment type="caution">
    <text evidence="2">The sequence shown here is derived from an EMBL/GenBank/DDBJ whole genome shotgun (WGS) entry which is preliminary data.</text>
</comment>
<feature type="region of interest" description="Disordered" evidence="1">
    <location>
        <begin position="69"/>
        <end position="114"/>
    </location>
</feature>
<dbReference type="OrthoDB" id="10009655at2"/>
<evidence type="ECO:0000313" key="2">
    <source>
        <dbReference type="EMBL" id="PLC44478.1"/>
    </source>
</evidence>
<evidence type="ECO:0000256" key="1">
    <source>
        <dbReference type="SAM" id="MobiDB-lite"/>
    </source>
</evidence>